<dbReference type="SMART" id="SM00184">
    <property type="entry name" value="RING"/>
    <property type="match status" value="1"/>
</dbReference>
<keyword evidence="20" id="KW-1185">Reference proteome</keyword>
<evidence type="ECO:0000256" key="5">
    <source>
        <dbReference type="ARBA" id="ARBA00022679"/>
    </source>
</evidence>
<evidence type="ECO:0000256" key="8">
    <source>
        <dbReference type="ARBA" id="ARBA00022786"/>
    </source>
</evidence>
<feature type="coiled-coil region" evidence="16">
    <location>
        <begin position="370"/>
        <end position="439"/>
    </location>
</feature>
<dbReference type="PROSITE" id="PS50089">
    <property type="entry name" value="ZF_RING_2"/>
    <property type="match status" value="1"/>
</dbReference>
<keyword evidence="5 15" id="KW-0808">Transferase</keyword>
<feature type="domain" description="RING-type" evidence="18">
    <location>
        <begin position="761"/>
        <end position="800"/>
    </location>
</feature>
<dbReference type="InterPro" id="IPR058643">
    <property type="entry name" value="BRE1-like_CC"/>
</dbReference>
<feature type="region of interest" description="Disordered" evidence="17">
    <location>
        <begin position="1"/>
        <end position="38"/>
    </location>
</feature>
<keyword evidence="12 15" id="KW-0539">Nucleus</keyword>
<keyword evidence="10 15" id="KW-0156">Chromatin regulator</keyword>
<dbReference type="Pfam" id="PF08647">
    <property type="entry name" value="BRE1"/>
    <property type="match status" value="1"/>
</dbReference>
<evidence type="ECO:0000256" key="13">
    <source>
        <dbReference type="ARBA" id="ARBA00059679"/>
    </source>
</evidence>
<dbReference type="InParanoid" id="A0A409Y8L5"/>
<keyword evidence="9 15" id="KW-0862">Zinc</keyword>
<dbReference type="OrthoDB" id="10266039at2759"/>
<feature type="coiled-coil region" evidence="16">
    <location>
        <begin position="701"/>
        <end position="735"/>
    </location>
</feature>
<dbReference type="EMBL" id="NHTK01001357">
    <property type="protein sequence ID" value="PPQ99442.1"/>
    <property type="molecule type" value="Genomic_DNA"/>
</dbReference>
<feature type="compositionally biased region" description="Low complexity" evidence="17">
    <location>
        <begin position="248"/>
        <end position="259"/>
    </location>
</feature>
<comment type="caution">
    <text evidence="19">The sequence shown here is derived from an EMBL/GenBank/DDBJ whole genome shotgun (WGS) entry which is preliminary data.</text>
</comment>
<evidence type="ECO:0000256" key="2">
    <source>
        <dbReference type="ARBA" id="ARBA00004123"/>
    </source>
</evidence>
<dbReference type="PANTHER" id="PTHR23163">
    <property type="entry name" value="RING FINGER PROTEIN-RELATED"/>
    <property type="match status" value="1"/>
</dbReference>
<organism evidence="19 20">
    <name type="scientific">Panaeolus cyanescens</name>
    <dbReference type="NCBI Taxonomy" id="181874"/>
    <lineage>
        <taxon>Eukaryota</taxon>
        <taxon>Fungi</taxon>
        <taxon>Dikarya</taxon>
        <taxon>Basidiomycota</taxon>
        <taxon>Agaricomycotina</taxon>
        <taxon>Agaricomycetes</taxon>
        <taxon>Agaricomycetidae</taxon>
        <taxon>Agaricales</taxon>
        <taxon>Agaricineae</taxon>
        <taxon>Galeropsidaceae</taxon>
        <taxon>Panaeolus</taxon>
    </lineage>
</organism>
<keyword evidence="7 14" id="KW-0863">Zinc-finger</keyword>
<evidence type="ECO:0000256" key="15">
    <source>
        <dbReference type="RuleBase" id="RU365038"/>
    </source>
</evidence>
<comment type="pathway">
    <text evidence="3 15">Protein modification; protein ubiquitination.</text>
</comment>
<dbReference type="GO" id="GO:0061630">
    <property type="term" value="F:ubiquitin protein ligase activity"/>
    <property type="evidence" value="ECO:0007669"/>
    <property type="project" value="UniProtKB-EC"/>
</dbReference>
<evidence type="ECO:0000259" key="18">
    <source>
        <dbReference type="PROSITE" id="PS50089"/>
    </source>
</evidence>
<dbReference type="GO" id="GO:0016567">
    <property type="term" value="P:protein ubiquitination"/>
    <property type="evidence" value="ECO:0007669"/>
    <property type="project" value="UniProtKB-UniRule"/>
</dbReference>
<protein>
    <recommendedName>
        <fullName evidence="15">E3 ubiquitin protein ligase</fullName>
        <ecNumber evidence="15">2.3.2.27</ecNumber>
    </recommendedName>
</protein>
<feature type="coiled-coil region" evidence="16">
    <location>
        <begin position="464"/>
        <end position="549"/>
    </location>
</feature>
<dbReference type="UniPathway" id="UPA00143"/>
<evidence type="ECO:0000256" key="9">
    <source>
        <dbReference type="ARBA" id="ARBA00022833"/>
    </source>
</evidence>
<keyword evidence="8 15" id="KW-0833">Ubl conjugation pathway</keyword>
<evidence type="ECO:0000256" key="14">
    <source>
        <dbReference type="PROSITE-ProRule" id="PRU00175"/>
    </source>
</evidence>
<dbReference type="AlphaFoldDB" id="A0A409Y8L5"/>
<proteinExistence type="inferred from homology"/>
<dbReference type="GO" id="GO:0006325">
    <property type="term" value="P:chromatin organization"/>
    <property type="evidence" value="ECO:0007669"/>
    <property type="project" value="UniProtKB-KW"/>
</dbReference>
<keyword evidence="6 15" id="KW-0479">Metal-binding</keyword>
<dbReference type="CDD" id="cd16499">
    <property type="entry name" value="RING-HC_Bre1-like"/>
    <property type="match status" value="1"/>
</dbReference>
<dbReference type="EC" id="2.3.2.27" evidence="15"/>
<dbReference type="GO" id="GO:0005634">
    <property type="term" value="C:nucleus"/>
    <property type="evidence" value="ECO:0007669"/>
    <property type="project" value="UniProtKB-SubCell"/>
</dbReference>
<dbReference type="Gene3D" id="3.30.40.10">
    <property type="entry name" value="Zinc/RING finger domain, C3HC4 (zinc finger)"/>
    <property type="match status" value="1"/>
</dbReference>
<evidence type="ECO:0000256" key="12">
    <source>
        <dbReference type="ARBA" id="ARBA00023242"/>
    </source>
</evidence>
<dbReference type="PANTHER" id="PTHR23163:SF0">
    <property type="entry name" value="E3 UBIQUITIN-PROTEIN LIGASE BRE1"/>
    <property type="match status" value="1"/>
</dbReference>
<dbReference type="InterPro" id="IPR018957">
    <property type="entry name" value="Znf_C3HC4_RING-type"/>
</dbReference>
<evidence type="ECO:0000256" key="10">
    <source>
        <dbReference type="ARBA" id="ARBA00022853"/>
    </source>
</evidence>
<evidence type="ECO:0000256" key="7">
    <source>
        <dbReference type="ARBA" id="ARBA00022771"/>
    </source>
</evidence>
<dbReference type="InterPro" id="IPR013083">
    <property type="entry name" value="Znf_RING/FYVE/PHD"/>
</dbReference>
<evidence type="ECO:0000256" key="4">
    <source>
        <dbReference type="ARBA" id="ARBA00005555"/>
    </source>
</evidence>
<reference evidence="19 20" key="1">
    <citation type="journal article" date="2018" name="Evol. Lett.">
        <title>Horizontal gene cluster transfer increased hallucinogenic mushroom diversity.</title>
        <authorList>
            <person name="Reynolds H.T."/>
            <person name="Vijayakumar V."/>
            <person name="Gluck-Thaler E."/>
            <person name="Korotkin H.B."/>
            <person name="Matheny P.B."/>
            <person name="Slot J.C."/>
        </authorList>
    </citation>
    <scope>NUCLEOTIDE SEQUENCE [LARGE SCALE GENOMIC DNA]</scope>
    <source>
        <strain evidence="19 20">2629</strain>
    </source>
</reference>
<comment type="catalytic activity">
    <reaction evidence="1 15">
        <text>S-ubiquitinyl-[E2 ubiquitin-conjugating enzyme]-L-cysteine + [acceptor protein]-L-lysine = [E2 ubiquitin-conjugating enzyme]-L-cysteine + N(6)-ubiquitinyl-[acceptor protein]-L-lysine.</text>
        <dbReference type="EC" id="2.3.2.27"/>
    </reaction>
</comment>
<comment type="similarity">
    <text evidence="4 15">Belongs to the BRE1 family.</text>
</comment>
<evidence type="ECO:0000256" key="16">
    <source>
        <dbReference type="SAM" id="Coils"/>
    </source>
</evidence>
<gene>
    <name evidence="19" type="ORF">CVT24_005249</name>
</gene>
<dbReference type="InterPro" id="IPR017907">
    <property type="entry name" value="Znf_RING_CS"/>
</dbReference>
<keyword evidence="11 15" id="KW-0175">Coiled coil</keyword>
<accession>A0A409Y8L5</accession>
<name>A0A409Y8L5_9AGAR</name>
<comment type="subcellular location">
    <subcellularLocation>
        <location evidence="2 15">Nucleus</location>
    </subcellularLocation>
</comment>
<evidence type="ECO:0000256" key="17">
    <source>
        <dbReference type="SAM" id="MobiDB-lite"/>
    </source>
</evidence>
<evidence type="ECO:0000313" key="19">
    <source>
        <dbReference type="EMBL" id="PPQ99442.1"/>
    </source>
</evidence>
<feature type="coiled-coil region" evidence="16">
    <location>
        <begin position="271"/>
        <end position="305"/>
    </location>
</feature>
<comment type="function">
    <text evidence="13">E3 ubiquitin-protein ligase that mediates monoubiquitination of histone H2B to form H2BK123ub1. H2BK123ub1 gives a specific tag for epigenetic transcriptional activation and is also a prerequisite for H3K4me and H3K79me formation.</text>
</comment>
<evidence type="ECO:0000256" key="11">
    <source>
        <dbReference type="ARBA" id="ARBA00023054"/>
    </source>
</evidence>
<evidence type="ECO:0000256" key="6">
    <source>
        <dbReference type="ARBA" id="ARBA00022723"/>
    </source>
</evidence>
<feature type="compositionally biased region" description="Basic and acidic residues" evidence="17">
    <location>
        <begin position="225"/>
        <end position="246"/>
    </location>
</feature>
<dbReference type="InterPro" id="IPR001841">
    <property type="entry name" value="Znf_RING"/>
</dbReference>
<evidence type="ECO:0000256" key="3">
    <source>
        <dbReference type="ARBA" id="ARBA00004906"/>
    </source>
</evidence>
<dbReference type="PROSITE" id="PS00518">
    <property type="entry name" value="ZF_RING_1"/>
    <property type="match status" value="1"/>
</dbReference>
<dbReference type="FunCoup" id="A0A409Y8L5">
    <property type="interactions" value="222"/>
</dbReference>
<dbReference type="SUPFAM" id="SSF57850">
    <property type="entry name" value="RING/U-box"/>
    <property type="match status" value="1"/>
</dbReference>
<feature type="region of interest" description="Disordered" evidence="17">
    <location>
        <begin position="211"/>
        <end position="270"/>
    </location>
</feature>
<dbReference type="Proteomes" id="UP000284842">
    <property type="component" value="Unassembled WGS sequence"/>
</dbReference>
<dbReference type="Pfam" id="PF00097">
    <property type="entry name" value="zf-C3HC4"/>
    <property type="match status" value="1"/>
</dbReference>
<dbReference type="STRING" id="181874.A0A409Y8L5"/>
<dbReference type="Pfam" id="PF26095">
    <property type="entry name" value="CC_Bre1"/>
    <property type="match status" value="1"/>
</dbReference>
<sequence length="814" mass="93527">MESRKRPLPDDDGSSTSKKRILTGANGSPRANGAADDEEENFANNLELFRKEAIYRRMKHYSRENERSLARIQELEQRKTTCEAGLAAMSACWSQLVETIRLLVKPEDLPDVNMQPKDIFNLTNHIQEDSSPELAAALGETVNATQALVTKFVQLGTQHSPRIFANDAFPEFQTSQNECQLLRSELNLLRTKLEDCENQKDQYHKALMSAENQLERSKSQTVRMVETRSLSKRDGDLGQEAKEEVQRTPSSPAASSSTPNHTNGCHDSTEIDSLIDKVRRRDAKIAELETEAALLRDQKTMLELDVKAPPTEQITENPLYKALYNHAVLTEQIVAERDAQIAKLTEDVLMYQTQTADWEEHSMNTSNQVIADLRNNLLKRDQENARLREQREQQASELVERKQKDAVKCASLQEYKFLAENNSERIQVLQSELSRCKAQLAANASAKDLMLFFLGGDHDQYKYFESLKTQKEQYEHRIAALEQTLANQQDQGKQLKGEAHALEQLAEARNQLAFYERTFGSYSSLAPDAKQLALQLRTKEEELERLRLSEMQSRESETAVYSELEKLTGLWESLNQELKSKVFDLASMEERLSKSCLDKAKSDNKYFAAMRDKEAVDNERKNLARTLEKQSKVVDRLTEVEKQLRHQILSCQTELSQHKKLVNETRNRIAVLEKENPELHTCLETERKRVREMSVLSSERERDLKRKYDEYMKQVDDLSKTCNQYEKQITQLRSERSTEVKKKGSTMEDEVVTNLKKLLICSTCKGPFRNTVITKCMHTFCKGCVDARLQTRQRKCPACNLPFGNSDVHTIYFQ</sequence>
<dbReference type="InterPro" id="IPR013956">
    <property type="entry name" value="E3_ubiquit_lig_Bre1"/>
</dbReference>
<evidence type="ECO:0000256" key="1">
    <source>
        <dbReference type="ARBA" id="ARBA00000900"/>
    </source>
</evidence>
<evidence type="ECO:0000313" key="20">
    <source>
        <dbReference type="Proteomes" id="UP000284842"/>
    </source>
</evidence>
<dbReference type="GO" id="GO:0008270">
    <property type="term" value="F:zinc ion binding"/>
    <property type="evidence" value="ECO:0007669"/>
    <property type="project" value="UniProtKB-KW"/>
</dbReference>
<dbReference type="GO" id="GO:0033503">
    <property type="term" value="C:HULC complex"/>
    <property type="evidence" value="ECO:0007669"/>
    <property type="project" value="TreeGrafter"/>
</dbReference>